<dbReference type="SMART" id="SM00563">
    <property type="entry name" value="PlsC"/>
    <property type="match status" value="1"/>
</dbReference>
<keyword evidence="4" id="KW-1208">Phospholipid metabolism</keyword>
<keyword evidence="4" id="KW-0443">Lipid metabolism</keyword>
<dbReference type="CDD" id="cd07989">
    <property type="entry name" value="LPLAT_AGPAT-like"/>
    <property type="match status" value="1"/>
</dbReference>
<name>A0AAD5TIJ1_9FUNG</name>
<evidence type="ECO:0000256" key="4">
    <source>
        <dbReference type="RuleBase" id="RU361267"/>
    </source>
</evidence>
<keyword evidence="4" id="KW-0444">Lipid biosynthesis</keyword>
<evidence type="ECO:0000259" key="7">
    <source>
        <dbReference type="SMART" id="SM00563"/>
    </source>
</evidence>
<dbReference type="SUPFAM" id="SSF69593">
    <property type="entry name" value="Glycerol-3-phosphate (1)-acyltransferase"/>
    <property type="match status" value="1"/>
</dbReference>
<keyword evidence="5" id="KW-0472">Membrane</keyword>
<dbReference type="PANTHER" id="PTHR10434">
    <property type="entry name" value="1-ACYL-SN-GLYCEROL-3-PHOSPHATE ACYLTRANSFERASE"/>
    <property type="match status" value="1"/>
</dbReference>
<keyword evidence="5" id="KW-1133">Transmembrane helix</keyword>
<dbReference type="GO" id="GO:0006654">
    <property type="term" value="P:phosphatidic acid biosynthetic process"/>
    <property type="evidence" value="ECO:0007669"/>
    <property type="project" value="TreeGrafter"/>
</dbReference>
<dbReference type="AlphaFoldDB" id="A0AAD5TIJ1"/>
<organism evidence="8 9">
    <name type="scientific">Geranomyces variabilis</name>
    <dbReference type="NCBI Taxonomy" id="109894"/>
    <lineage>
        <taxon>Eukaryota</taxon>
        <taxon>Fungi</taxon>
        <taxon>Fungi incertae sedis</taxon>
        <taxon>Chytridiomycota</taxon>
        <taxon>Chytridiomycota incertae sedis</taxon>
        <taxon>Chytridiomycetes</taxon>
        <taxon>Spizellomycetales</taxon>
        <taxon>Powellomycetaceae</taxon>
        <taxon>Geranomyces</taxon>
    </lineage>
</organism>
<feature type="domain" description="Phospholipid/glycerol acyltransferase" evidence="7">
    <location>
        <begin position="102"/>
        <end position="219"/>
    </location>
</feature>
<proteinExistence type="inferred from homology"/>
<reference evidence="8" key="1">
    <citation type="submission" date="2020-05" db="EMBL/GenBank/DDBJ databases">
        <title>Phylogenomic resolution of chytrid fungi.</title>
        <authorList>
            <person name="Stajich J.E."/>
            <person name="Amses K."/>
            <person name="Simmons R."/>
            <person name="Seto K."/>
            <person name="Myers J."/>
            <person name="Bonds A."/>
            <person name="Quandt C.A."/>
            <person name="Barry K."/>
            <person name="Liu P."/>
            <person name="Grigoriev I."/>
            <person name="Longcore J.E."/>
            <person name="James T.Y."/>
        </authorList>
    </citation>
    <scope>NUCLEOTIDE SEQUENCE</scope>
    <source>
        <strain evidence="8">JEL0379</strain>
    </source>
</reference>
<evidence type="ECO:0000256" key="6">
    <source>
        <dbReference type="SAM" id="SignalP"/>
    </source>
</evidence>
<dbReference type="EC" id="2.3.1.51" evidence="4"/>
<dbReference type="Proteomes" id="UP001212152">
    <property type="component" value="Unassembled WGS sequence"/>
</dbReference>
<accession>A0AAD5TIJ1</accession>
<gene>
    <name evidence="8" type="primary">SLC1_2</name>
    <name evidence="8" type="ORF">HDU87_004424</name>
</gene>
<dbReference type="EMBL" id="JADGJQ010000033">
    <property type="protein sequence ID" value="KAJ3177405.1"/>
    <property type="molecule type" value="Genomic_DNA"/>
</dbReference>
<evidence type="ECO:0000256" key="3">
    <source>
        <dbReference type="ARBA" id="ARBA00023315"/>
    </source>
</evidence>
<keyword evidence="5" id="KW-0812">Transmembrane</keyword>
<comment type="similarity">
    <text evidence="1 4">Belongs to the 1-acyl-sn-glycerol-3-phosphate acyltransferase family.</text>
</comment>
<dbReference type="GO" id="GO:0005783">
    <property type="term" value="C:endoplasmic reticulum"/>
    <property type="evidence" value="ECO:0007669"/>
    <property type="project" value="TreeGrafter"/>
</dbReference>
<feature type="transmembrane region" description="Helical" evidence="5">
    <location>
        <begin position="40"/>
        <end position="61"/>
    </location>
</feature>
<dbReference type="NCBIfam" id="TIGR00530">
    <property type="entry name" value="AGP_acyltrn"/>
    <property type="match status" value="1"/>
</dbReference>
<evidence type="ECO:0000313" key="8">
    <source>
        <dbReference type="EMBL" id="KAJ3177405.1"/>
    </source>
</evidence>
<comment type="catalytic activity">
    <reaction evidence="4">
        <text>a 1-acyl-sn-glycero-3-phosphate + an acyl-CoA = a 1,2-diacyl-sn-glycero-3-phosphate + CoA</text>
        <dbReference type="Rhea" id="RHEA:19709"/>
        <dbReference type="ChEBI" id="CHEBI:57287"/>
        <dbReference type="ChEBI" id="CHEBI:57970"/>
        <dbReference type="ChEBI" id="CHEBI:58342"/>
        <dbReference type="ChEBI" id="CHEBI:58608"/>
        <dbReference type="EC" id="2.3.1.51"/>
    </reaction>
</comment>
<sequence length="286" mass="31466">MTNVILLLISLAVVYAAFTAARVAFDRSSDVRYYLRLAGYVYAVTISCCVGLTVGPVMYLLGRPGTTNFMVARTMAFLGPLLTGVRVRVEGADILATTNVPAVFVANHQSSLDILCLGHVFPDKVVVMAKKSIKFVPLMGWFMALANNVFVDRSNRGSAIETMATVAVFLKKHEYGLWLFPEGTRSHQTDDSILPFKKGAFHLAVQGHIPIVPIVFSTYKPCWDPKTRTFEAGTITVKVLEPIVTTGMTVADVDTLLDRTRLNMLAALQTIKTVRASDQVKTKKQY</sequence>
<dbReference type="GO" id="GO:0003841">
    <property type="term" value="F:1-acylglycerol-3-phosphate O-acyltransferase activity"/>
    <property type="evidence" value="ECO:0007669"/>
    <property type="project" value="UniProtKB-UniRule"/>
</dbReference>
<evidence type="ECO:0000256" key="1">
    <source>
        <dbReference type="ARBA" id="ARBA00008655"/>
    </source>
</evidence>
<keyword evidence="4" id="KW-0594">Phospholipid biosynthesis</keyword>
<comment type="domain">
    <text evidence="4">The HXXXXD motif is essential for acyltransferase activity and may constitute the binding site for the phosphate moiety of the glycerol-3-phosphate.</text>
</comment>
<keyword evidence="3 4" id="KW-0012">Acyltransferase</keyword>
<feature type="signal peptide" evidence="6">
    <location>
        <begin position="1"/>
        <end position="16"/>
    </location>
</feature>
<dbReference type="InterPro" id="IPR004552">
    <property type="entry name" value="AGP_acyltrans"/>
</dbReference>
<evidence type="ECO:0000313" key="9">
    <source>
        <dbReference type="Proteomes" id="UP001212152"/>
    </source>
</evidence>
<dbReference type="Pfam" id="PF01553">
    <property type="entry name" value="Acyltransferase"/>
    <property type="match status" value="1"/>
</dbReference>
<dbReference type="InterPro" id="IPR002123">
    <property type="entry name" value="Plipid/glycerol_acylTrfase"/>
</dbReference>
<feature type="chain" id="PRO_5041972273" description="1-acyl-sn-glycerol-3-phosphate acyltransferase" evidence="6">
    <location>
        <begin position="17"/>
        <end position="286"/>
    </location>
</feature>
<comment type="caution">
    <text evidence="8">The sequence shown here is derived from an EMBL/GenBank/DDBJ whole genome shotgun (WGS) entry which is preliminary data.</text>
</comment>
<evidence type="ECO:0000256" key="5">
    <source>
        <dbReference type="SAM" id="Phobius"/>
    </source>
</evidence>
<dbReference type="GO" id="GO:0016020">
    <property type="term" value="C:membrane"/>
    <property type="evidence" value="ECO:0007669"/>
    <property type="project" value="InterPro"/>
</dbReference>
<keyword evidence="6" id="KW-0732">Signal</keyword>
<protein>
    <recommendedName>
        <fullName evidence="4">1-acyl-sn-glycerol-3-phosphate acyltransferase</fullName>
        <ecNumber evidence="4">2.3.1.51</ecNumber>
    </recommendedName>
</protein>
<keyword evidence="9" id="KW-1185">Reference proteome</keyword>
<dbReference type="PANTHER" id="PTHR10434:SF11">
    <property type="entry name" value="1-ACYL-SN-GLYCEROL-3-PHOSPHATE ACYLTRANSFERASE"/>
    <property type="match status" value="1"/>
</dbReference>
<evidence type="ECO:0000256" key="2">
    <source>
        <dbReference type="ARBA" id="ARBA00022679"/>
    </source>
</evidence>
<keyword evidence="2 4" id="KW-0808">Transferase</keyword>